<accession>A0A3P6DN18</accession>
<reference evidence="2" key="1">
    <citation type="submission" date="2018-11" db="EMBL/GenBank/DDBJ databases">
        <authorList>
            <consortium name="Genoscope - CEA"/>
            <person name="William W."/>
        </authorList>
    </citation>
    <scope>NUCLEOTIDE SEQUENCE</scope>
</reference>
<protein>
    <submittedName>
        <fullName evidence="1">Uncharacterized protein</fullName>
    </submittedName>
</protein>
<evidence type="ECO:0000313" key="1">
    <source>
        <dbReference type="EMBL" id="CAG7863512.1"/>
    </source>
</evidence>
<dbReference type="Proteomes" id="UP000694005">
    <property type="component" value="Chromosome A09"/>
</dbReference>
<organism evidence="2">
    <name type="scientific">Brassica campestris</name>
    <name type="common">Field mustard</name>
    <dbReference type="NCBI Taxonomy" id="3711"/>
    <lineage>
        <taxon>Eukaryota</taxon>
        <taxon>Viridiplantae</taxon>
        <taxon>Streptophyta</taxon>
        <taxon>Embryophyta</taxon>
        <taxon>Tracheophyta</taxon>
        <taxon>Spermatophyta</taxon>
        <taxon>Magnoliopsida</taxon>
        <taxon>eudicotyledons</taxon>
        <taxon>Gunneridae</taxon>
        <taxon>Pentapetalae</taxon>
        <taxon>rosids</taxon>
        <taxon>malvids</taxon>
        <taxon>Brassicales</taxon>
        <taxon>Brassicaceae</taxon>
        <taxon>Brassiceae</taxon>
        <taxon>Brassica</taxon>
    </lineage>
</organism>
<dbReference type="Gramene" id="A09p39790.2_BraZ1">
    <property type="protein sequence ID" value="A09p39790.2_BraZ1.CDS.1"/>
    <property type="gene ID" value="A09g39790.2_BraZ1"/>
</dbReference>
<sequence length="126" mass="14097">MDTAQGGVLVNQLDQTEVFMSDHASLTACDSPSYHSVHADHNFTLDRADQTIRTVPSDHPDRTARAIHCNDPQTPVMELSLEPCPSYGIDRPTSLLSQPIQHSETDSRARFNLGREESEDVHRFLL</sequence>
<dbReference type="EMBL" id="LR031632">
    <property type="protein sequence ID" value="VDD25394.1"/>
    <property type="molecule type" value="Genomic_DNA"/>
</dbReference>
<evidence type="ECO:0000313" key="2">
    <source>
        <dbReference type="EMBL" id="VDD25394.1"/>
    </source>
</evidence>
<name>A0A3P6DN18_BRACM</name>
<dbReference type="AlphaFoldDB" id="A0A3P6DN18"/>
<gene>
    <name evidence="1" type="ORF">BRAPAZ1V2_A09P39790.2</name>
    <name evidence="2" type="ORF">BRASC93T46718Z</name>
</gene>
<dbReference type="EMBL" id="LS974625">
    <property type="protein sequence ID" value="CAG7863512.1"/>
    <property type="molecule type" value="Genomic_DNA"/>
</dbReference>
<proteinExistence type="predicted"/>